<feature type="transmembrane region" description="Helical" evidence="4">
    <location>
        <begin position="176"/>
        <end position="196"/>
    </location>
</feature>
<feature type="transmembrane region" description="Helical" evidence="4">
    <location>
        <begin position="347"/>
        <end position="371"/>
    </location>
</feature>
<dbReference type="InterPro" id="IPR036259">
    <property type="entry name" value="MFS_trans_sf"/>
</dbReference>
<evidence type="ECO:0000256" key="3">
    <source>
        <dbReference type="ARBA" id="ARBA00023136"/>
    </source>
</evidence>
<dbReference type="InterPro" id="IPR052528">
    <property type="entry name" value="Sugar_transport-like"/>
</dbReference>
<accession>A0A9D5JX99</accession>
<feature type="transmembrane region" description="Helical" evidence="4">
    <location>
        <begin position="74"/>
        <end position="90"/>
    </location>
</feature>
<evidence type="ECO:0000256" key="4">
    <source>
        <dbReference type="SAM" id="Phobius"/>
    </source>
</evidence>
<feature type="transmembrane region" description="Helical" evidence="4">
    <location>
        <begin position="268"/>
        <end position="289"/>
    </location>
</feature>
<dbReference type="InterPro" id="IPR011701">
    <property type="entry name" value="MFS"/>
</dbReference>
<feature type="transmembrane region" description="Helical" evidence="4">
    <location>
        <begin position="122"/>
        <end position="145"/>
    </location>
</feature>
<reference evidence="6" key="1">
    <citation type="submission" date="2019-11" db="EMBL/GenBank/DDBJ databases">
        <title>Microbial mats filling the niche in hypersaline microbial mats.</title>
        <authorList>
            <person name="Wong H.L."/>
            <person name="Macleod F.I."/>
            <person name="White R.A. III"/>
            <person name="Burns B.P."/>
        </authorList>
    </citation>
    <scope>NUCLEOTIDE SEQUENCE</scope>
    <source>
        <strain evidence="6">Rbin_158</strain>
    </source>
</reference>
<proteinExistence type="predicted"/>
<feature type="transmembrane region" description="Helical" evidence="4">
    <location>
        <begin position="295"/>
        <end position="317"/>
    </location>
</feature>
<dbReference type="Proteomes" id="UP000649604">
    <property type="component" value="Unassembled WGS sequence"/>
</dbReference>
<evidence type="ECO:0000313" key="7">
    <source>
        <dbReference type="Proteomes" id="UP000649604"/>
    </source>
</evidence>
<feature type="transmembrane region" description="Helical" evidence="4">
    <location>
        <begin position="48"/>
        <end position="67"/>
    </location>
</feature>
<dbReference type="Pfam" id="PF07690">
    <property type="entry name" value="MFS_1"/>
    <property type="match status" value="1"/>
</dbReference>
<evidence type="ECO:0000256" key="1">
    <source>
        <dbReference type="ARBA" id="ARBA00022692"/>
    </source>
</evidence>
<name>A0A9D5JX99_9BACT</name>
<comment type="caution">
    <text evidence="6">The sequence shown here is derived from an EMBL/GenBank/DDBJ whole genome shotgun (WGS) entry which is preliminary data.</text>
</comment>
<dbReference type="GO" id="GO:0022857">
    <property type="term" value="F:transmembrane transporter activity"/>
    <property type="evidence" value="ECO:0007669"/>
    <property type="project" value="InterPro"/>
</dbReference>
<feature type="transmembrane region" description="Helical" evidence="4">
    <location>
        <begin position="412"/>
        <end position="433"/>
    </location>
</feature>
<feature type="domain" description="Major facilitator superfamily (MFS) profile" evidence="5">
    <location>
        <begin position="259"/>
        <end position="450"/>
    </location>
</feature>
<organism evidence="6 7">
    <name type="scientific">candidate division KSB3 bacterium</name>
    <dbReference type="NCBI Taxonomy" id="2044937"/>
    <lineage>
        <taxon>Bacteria</taxon>
        <taxon>candidate division KSB3</taxon>
    </lineage>
</organism>
<dbReference type="PROSITE" id="PS50850">
    <property type="entry name" value="MFS"/>
    <property type="match status" value="1"/>
</dbReference>
<evidence type="ECO:0000313" key="6">
    <source>
        <dbReference type="EMBL" id="MBD3325834.1"/>
    </source>
</evidence>
<feature type="transmembrane region" description="Helical" evidence="4">
    <location>
        <begin position="324"/>
        <end position="341"/>
    </location>
</feature>
<gene>
    <name evidence="6" type="ORF">GF339_14710</name>
</gene>
<keyword evidence="2 4" id="KW-1133">Transmembrane helix</keyword>
<dbReference type="AlphaFoldDB" id="A0A9D5JX99"/>
<dbReference type="PANTHER" id="PTHR23526">
    <property type="entry name" value="INTEGRAL MEMBRANE TRANSPORT PROTEIN-RELATED"/>
    <property type="match status" value="1"/>
</dbReference>
<dbReference type="Gene3D" id="1.20.1250.20">
    <property type="entry name" value="MFS general substrate transporter like domains"/>
    <property type="match status" value="2"/>
</dbReference>
<feature type="transmembrane region" description="Helical" evidence="4">
    <location>
        <begin position="208"/>
        <end position="228"/>
    </location>
</feature>
<evidence type="ECO:0000256" key="2">
    <source>
        <dbReference type="ARBA" id="ARBA00022989"/>
    </source>
</evidence>
<keyword evidence="1 4" id="KW-0812">Transmembrane</keyword>
<evidence type="ECO:0000259" key="5">
    <source>
        <dbReference type="PROSITE" id="PS50850"/>
    </source>
</evidence>
<feature type="transmembrane region" description="Helical" evidence="4">
    <location>
        <begin position="383"/>
        <end position="406"/>
    </location>
</feature>
<dbReference type="InterPro" id="IPR020846">
    <property type="entry name" value="MFS_dom"/>
</dbReference>
<protein>
    <submittedName>
        <fullName evidence="6">MFS transporter</fullName>
    </submittedName>
</protein>
<dbReference type="EMBL" id="WJJP01000477">
    <property type="protein sequence ID" value="MBD3325834.1"/>
    <property type="molecule type" value="Genomic_DNA"/>
</dbReference>
<dbReference type="PANTHER" id="PTHR23526:SF1">
    <property type="entry name" value="MAJOR FACILITATOR SUPERFAMILY MFS_1"/>
    <property type="match status" value="1"/>
</dbReference>
<keyword evidence="3 4" id="KW-0472">Membrane</keyword>
<dbReference type="SUPFAM" id="SSF103473">
    <property type="entry name" value="MFS general substrate transporter"/>
    <property type="match status" value="1"/>
</dbReference>
<sequence length="450" mass="50174">MIRAFGNTWWRRLLQLDRPVPQRSTQEITTEAERNYPWNFRVNLLDGVTFWFGLNFASPTTIIPLFLSKLTLNPFLIGLAAVIGHSGWYFPQLFTAGYIEQIARKKPVVVNLGFFTERLPLWLWPIAALLAPNAPILAVTLFVIAHAWHTVGAGIIAPAWQDLLARCFPVTRRGRFFGLSSFLGTGAGAAGAFVSSWLMKTFPFPLNFLYTFSIAALFITLSWAFLALTREPVQPRTPATPERPQMLSKWLQIIRTDHNFRWYLSARFLMGMGMMGVGFVTVAAVQRWQVADSSVALYTVALLVGQAVGNLLSGLLADRWGHKRSLEIGISAMAAAFFIAWQPPSPLWFFVVFFGIGFSIGSGIVSGMMIAMEFSAPEDRPTYIGLSNTVVGLGGGIAPFIGGWIATYSYPALFALSTLINLVSVILFHWYVVEPRYYAKFNQREFSAET</sequence>